<keyword evidence="5 6" id="KW-0472">Membrane</keyword>
<dbReference type="GO" id="GO:0005886">
    <property type="term" value="C:plasma membrane"/>
    <property type="evidence" value="ECO:0007669"/>
    <property type="project" value="UniProtKB-SubCell"/>
</dbReference>
<dbReference type="InterPro" id="IPR036259">
    <property type="entry name" value="MFS_trans_sf"/>
</dbReference>
<comment type="subcellular location">
    <subcellularLocation>
        <location evidence="1">Cell membrane</location>
        <topology evidence="1">Multi-pass membrane protein</topology>
    </subcellularLocation>
</comment>
<evidence type="ECO:0000256" key="6">
    <source>
        <dbReference type="SAM" id="Phobius"/>
    </source>
</evidence>
<comment type="caution">
    <text evidence="8">The sequence shown here is derived from an EMBL/GenBank/DDBJ whole genome shotgun (WGS) entry which is preliminary data.</text>
</comment>
<evidence type="ECO:0000256" key="3">
    <source>
        <dbReference type="ARBA" id="ARBA00022692"/>
    </source>
</evidence>
<keyword evidence="4 6" id="KW-1133">Transmembrane helix</keyword>
<dbReference type="RefSeq" id="WP_028286765.1">
    <property type="nucleotide sequence ID" value="NZ_BMLF01000002.1"/>
</dbReference>
<reference evidence="8" key="2">
    <citation type="submission" date="2020-09" db="EMBL/GenBank/DDBJ databases">
        <authorList>
            <person name="Sun Q."/>
            <person name="Zhou Y."/>
        </authorList>
    </citation>
    <scope>NUCLEOTIDE SEQUENCE</scope>
    <source>
        <strain evidence="8">CGMCC 1.6293</strain>
    </source>
</reference>
<evidence type="ECO:0000313" key="8">
    <source>
        <dbReference type="EMBL" id="GGM09807.1"/>
    </source>
</evidence>
<feature type="transmembrane region" description="Helical" evidence="6">
    <location>
        <begin position="368"/>
        <end position="387"/>
    </location>
</feature>
<reference evidence="8" key="1">
    <citation type="journal article" date="2014" name="Int. J. Syst. Evol. Microbiol.">
        <title>Complete genome sequence of Corynebacterium casei LMG S-19264T (=DSM 44701T), isolated from a smear-ripened cheese.</title>
        <authorList>
            <consortium name="US DOE Joint Genome Institute (JGI-PGF)"/>
            <person name="Walter F."/>
            <person name="Albersmeier A."/>
            <person name="Kalinowski J."/>
            <person name="Ruckert C."/>
        </authorList>
    </citation>
    <scope>NUCLEOTIDE SEQUENCE</scope>
    <source>
        <strain evidence="8">CGMCC 1.6293</strain>
    </source>
</reference>
<keyword evidence="3 6" id="KW-0812">Transmembrane</keyword>
<feature type="transmembrane region" description="Helical" evidence="6">
    <location>
        <begin position="157"/>
        <end position="179"/>
    </location>
</feature>
<evidence type="ECO:0000259" key="7">
    <source>
        <dbReference type="PROSITE" id="PS50850"/>
    </source>
</evidence>
<proteinExistence type="predicted"/>
<feature type="transmembrane region" description="Helical" evidence="6">
    <location>
        <begin position="326"/>
        <end position="348"/>
    </location>
</feature>
<keyword evidence="2" id="KW-1003">Cell membrane</keyword>
<feature type="transmembrane region" description="Helical" evidence="6">
    <location>
        <begin position="129"/>
        <end position="151"/>
    </location>
</feature>
<dbReference type="PANTHER" id="PTHR43124">
    <property type="entry name" value="PURINE EFFLUX PUMP PBUE"/>
    <property type="match status" value="1"/>
</dbReference>
<dbReference type="PANTHER" id="PTHR43124:SF3">
    <property type="entry name" value="CHLORAMPHENICOL EFFLUX PUMP RV0191"/>
    <property type="match status" value="1"/>
</dbReference>
<evidence type="ECO:0000256" key="1">
    <source>
        <dbReference type="ARBA" id="ARBA00004651"/>
    </source>
</evidence>
<evidence type="ECO:0000313" key="9">
    <source>
        <dbReference type="Proteomes" id="UP000649829"/>
    </source>
</evidence>
<dbReference type="Pfam" id="PF07690">
    <property type="entry name" value="MFS_1"/>
    <property type="match status" value="1"/>
</dbReference>
<dbReference type="AlphaFoldDB" id="A0A917T5B6"/>
<evidence type="ECO:0000256" key="2">
    <source>
        <dbReference type="ARBA" id="ARBA00022475"/>
    </source>
</evidence>
<feature type="transmembrane region" description="Helical" evidence="6">
    <location>
        <begin position="39"/>
        <end position="60"/>
    </location>
</feature>
<name>A0A917T5B6_9RHOB</name>
<dbReference type="InterPro" id="IPR050189">
    <property type="entry name" value="MFS_Efflux_Transporters"/>
</dbReference>
<dbReference type="EMBL" id="BMLF01000002">
    <property type="protein sequence ID" value="GGM09807.1"/>
    <property type="molecule type" value="Genomic_DNA"/>
</dbReference>
<feature type="domain" description="Major facilitator superfamily (MFS) profile" evidence="7">
    <location>
        <begin position="4"/>
        <end position="392"/>
    </location>
</feature>
<dbReference type="SUPFAM" id="SSF103473">
    <property type="entry name" value="MFS general substrate transporter"/>
    <property type="match status" value="1"/>
</dbReference>
<feature type="transmembrane region" description="Helical" evidence="6">
    <location>
        <begin position="72"/>
        <end position="89"/>
    </location>
</feature>
<gene>
    <name evidence="8" type="ORF">GCM10011534_34780</name>
</gene>
<feature type="transmembrane region" description="Helical" evidence="6">
    <location>
        <begin position="191"/>
        <end position="214"/>
    </location>
</feature>
<dbReference type="GO" id="GO:0022857">
    <property type="term" value="F:transmembrane transporter activity"/>
    <property type="evidence" value="ECO:0007669"/>
    <property type="project" value="InterPro"/>
</dbReference>
<evidence type="ECO:0000256" key="5">
    <source>
        <dbReference type="ARBA" id="ARBA00023136"/>
    </source>
</evidence>
<dbReference type="InterPro" id="IPR020846">
    <property type="entry name" value="MFS_dom"/>
</dbReference>
<dbReference type="InterPro" id="IPR011701">
    <property type="entry name" value="MFS"/>
</dbReference>
<dbReference type="Gene3D" id="1.20.1250.20">
    <property type="entry name" value="MFS general substrate transporter like domains"/>
    <property type="match status" value="2"/>
</dbReference>
<feature type="transmembrane region" description="Helical" evidence="6">
    <location>
        <begin position="269"/>
        <end position="288"/>
    </location>
</feature>
<protein>
    <submittedName>
        <fullName evidence="8">MFS transporter</fullName>
    </submittedName>
</protein>
<feature type="transmembrane region" description="Helical" evidence="6">
    <location>
        <begin position="294"/>
        <end position="314"/>
    </location>
</feature>
<feature type="transmembrane region" description="Helical" evidence="6">
    <location>
        <begin position="95"/>
        <end position="117"/>
    </location>
</feature>
<dbReference type="PROSITE" id="PS50850">
    <property type="entry name" value="MFS"/>
    <property type="match status" value="1"/>
</dbReference>
<organism evidence="8 9">
    <name type="scientific">Pseudooceanicola nanhaiensis</name>
    <dbReference type="NCBI Taxonomy" id="375761"/>
    <lineage>
        <taxon>Bacteria</taxon>
        <taxon>Pseudomonadati</taxon>
        <taxon>Pseudomonadota</taxon>
        <taxon>Alphaproteobacteria</taxon>
        <taxon>Rhodobacterales</taxon>
        <taxon>Paracoccaceae</taxon>
        <taxon>Pseudooceanicola</taxon>
    </lineage>
</organism>
<evidence type="ECO:0000256" key="4">
    <source>
        <dbReference type="ARBA" id="ARBA00022989"/>
    </source>
</evidence>
<feature type="transmembrane region" description="Helical" evidence="6">
    <location>
        <begin position="234"/>
        <end position="257"/>
    </location>
</feature>
<sequence length="392" mass="40910">MRKDLMLLGLAYVLSQFYRSFLSVLTTPLQEDLGASADQLAAASGLWFLSFAAMQVPVGVALDRIGPRRTSGWLLLAGGGGGAAVFALATEPWHVSAAMALLGVGCAPVLMAAYYILARDFPAARFSTLAGLILGIGTSGSIFSSLPLVWAAEAIGWRASVGALALISAAVALGLLAVVRDPGRVVTESHGSLLDILKIPAMWAILPLMFVSYMPSGGFRGVWTGPYLAEVYGASQAVIGTVALGLGVAMICGTLGYGPAERLFKTRKWLAIAGNLLAAAVCAAMVVLPPDDLVRSAVMLAAICLLTCTYALIISHGRAFFPPHQIGRGVTLMNLCGMVGVGLSQMLTGRLHERVLAAGGSYEQAYDGIFLFYAVALTLGVAIYARAPDRTD</sequence>
<dbReference type="Proteomes" id="UP000649829">
    <property type="component" value="Unassembled WGS sequence"/>
</dbReference>
<keyword evidence="9" id="KW-1185">Reference proteome</keyword>
<accession>A0A917T5B6</accession>